<dbReference type="PANTHER" id="PTHR24223">
    <property type="entry name" value="ATP-BINDING CASSETTE SUB-FAMILY C"/>
    <property type="match status" value="1"/>
</dbReference>
<proteinExistence type="predicted"/>
<evidence type="ECO:0008006" key="16">
    <source>
        <dbReference type="Google" id="ProtNLM"/>
    </source>
</evidence>
<comment type="caution">
    <text evidence="14">The sequence shown here is derived from an EMBL/GenBank/DDBJ whole genome shotgun (WGS) entry which is preliminary data.</text>
</comment>
<feature type="domain" description="ABC transmembrane type-1" evidence="13">
    <location>
        <begin position="1296"/>
        <end position="1617"/>
    </location>
</feature>
<dbReference type="FunFam" id="3.40.50.300:FF:000565">
    <property type="entry name" value="ABC bile acid transporter"/>
    <property type="match status" value="1"/>
</dbReference>
<protein>
    <recommendedName>
        <fullName evidence="16">P-loop containing nucleoside triphosphate hydrolase protein</fullName>
    </recommendedName>
</protein>
<dbReference type="PROSITE" id="PS50893">
    <property type="entry name" value="ABC_TRANSPORTER_2"/>
    <property type="match status" value="2"/>
</dbReference>
<keyword evidence="3 10" id="KW-0812">Transmembrane</keyword>
<feature type="transmembrane region" description="Helical" evidence="10">
    <location>
        <begin position="545"/>
        <end position="567"/>
    </location>
</feature>
<evidence type="ECO:0000259" key="13">
    <source>
        <dbReference type="PROSITE" id="PS50929"/>
    </source>
</evidence>
<dbReference type="SMART" id="SM00382">
    <property type="entry name" value="AAA"/>
    <property type="match status" value="2"/>
</dbReference>
<dbReference type="SUPFAM" id="SSF52540">
    <property type="entry name" value="P-loop containing nucleoside triphosphate hydrolases"/>
    <property type="match status" value="2"/>
</dbReference>
<dbReference type="InterPro" id="IPR011527">
    <property type="entry name" value="ABC1_TM_dom"/>
</dbReference>
<dbReference type="GO" id="GO:0016887">
    <property type="term" value="F:ATP hydrolysis activity"/>
    <property type="evidence" value="ECO:0007669"/>
    <property type="project" value="InterPro"/>
</dbReference>
<dbReference type="GO" id="GO:0140359">
    <property type="term" value="F:ABC-type transporter activity"/>
    <property type="evidence" value="ECO:0007669"/>
    <property type="project" value="InterPro"/>
</dbReference>
<feature type="transmembrane region" description="Helical" evidence="10">
    <location>
        <begin position="1475"/>
        <end position="1495"/>
    </location>
</feature>
<feature type="domain" description="ABC transporter" evidence="12">
    <location>
        <begin position="947"/>
        <end position="1204"/>
    </location>
</feature>
<feature type="domain" description="ABC transmembrane type-1" evidence="13">
    <location>
        <begin position="562"/>
        <end position="868"/>
    </location>
</feature>
<dbReference type="Gene3D" id="3.40.50.300">
    <property type="entry name" value="P-loop containing nucleotide triphosphate hydrolases"/>
    <property type="match status" value="2"/>
</dbReference>
<sequence>MRLLVLIGTMAAVLVGVSYGDIVVGVASPQDMSEYLDVLSSAWPTLHSKLGAQLEAAHSEVPAEYSYLMKLLGVTDVPSEYDASWASQFVQNAQSIGPTTIVAEEIPGAEDDPGMQPTQVETTNSDGVSGVLDDVTMVRPTIVVAINGNANRQALDANDDSSDESNGKGNGEDDTEDGSSTTSDGTSIQMRMQSILPSELYQNMVARAVAGLASLLAGLYWLRSLASLASLYVNDDGDALCGGTHWRWSLESDCIRTNFLWPAVLLGVGAAAAILFAQQLLLRRGCGSPTVYSKNTLRRLPGAVVVVDNRLWVGAAVAILAVFQTGLFGIWWSNAKHRQIALPQMQAQVSGFVAVATVASIVALAGSGSKRLDQAGLFPLALPILVATQLAVGASEMYYSFLTPQKSSEAMWGRHATFRANILTATTLLSFAHMLAHGLVQRRALFMRAEADSAAAQAVSGDEANGDEEVTPLARRTDQRPSQLADTPEHSTSWLSKLAFAWAGPLLSIGARRQLEVSDMYNLAEADTPVPNWRRYLRHRRAGRSLFMAIVRTFAFEISAQAAMAAFSTLLKYAAPFFLQRIIRAIESNGSSEDTAGGGLRNAYVCAIAMLICTICESSIDSQTLWIGRKIGIRLKGMMVAELSVKTLRRRGKGGWEDDDDDDKDDDDAKDGEEEDGHTAQAAADGKIMNLLTADFQRVSEVASYLHEMHMLPLQLAIGVWYIYTLLGVSALVGLSICVVYLPLSKMLFQRLTKIENKLNAISDERVTEITELLQGIKAIKLFGWESRFTEKIDERRERQLAQQWRLVYEWVKIAIASTLLPMLVLVLSFAAYTMVFGHTLTAEIAFTSVSVFQILRTTLEYLPGHLTWGVSGYVSLNRIGSYLSQPEVQSLESRVQPTEGTEVLGFANADLEWESAEPEGKSAAATDELSASSESEVPATEQTPLLGSGNGSSATLGSVDGKAPFALRDIDVQFPAGGLSVVAGATGSGKSSLLAGLIGEMNLTRGRVLLPTGDARKLGGRGAQYSDVVELTGGGLAIRDIAYVAQEAWLRNATIRENILFGERYDQQRYEEVLRVCALKADLRILRAGDQTEIGERGVTLSGGQKQRVALARAVYSSRRILLIDDCLSAVDAHTAKHILTECLLGQTPLMQGRTRVLVTHHVKMCLPFAQFVVMLREGVVAMKGAPQELQQLGVFSKALADIESAGAKKEEEEPEAEAADSDAQDEKAAEDVSEDEHNVQRLRKIAEQRGLDPHGDLSALEGTLVEDEERESGYVKFSVWLEYLSACGDYSFWIGMLVFLMVEQLALVMQYYWVRIWVSSLESSGSDPTASLSLSMVGAGPSFHAGTTVPSLGIATAPQATVAGGTAQHSTAYWLGMYLLIGLAGTAWDVCKIVFMFTGSVRASRSLHARLLRSVVRATPRFFDSTPLGRMINRFSRDMEAIDEMALDLISWCISDLLAVLSVIAVISATAPAFMVVAGVVTVAYVLVAHYYLTSSRELKRIESNSMSPLLSLFGELILGVSTIRAFGATHYYVKEALDRIAAHNRPFNMVWACNRWLSMRIEAIGAVVSFSCALLILSNIHRVDAALAGFVMSYALTFSWRMLWLVRNYSTSELNMNAVERVSQYLGVEQEAPLHVSAAASPPASWPATGAVRIEDLVIEYAPGVPVLHGLSLEVAHGEKIGVVGRTGAGKSTLSLALLRFIEAAQGRVLLDGRDIASVGLEDLRRRVTIIPQDPVLFNGSIRFNLDPLGEYPDELMWDALRRAHLVRENQTEPSDGDAAQEPGVERMAGVFTSLDAEIREGGQNLSLGQRQLVALARALVRRSRLIVMDEATASVDFDTDDRIQRTIRGPEFADSTLFCIAHRLRTVIDYDRILVLDKGKVAEFDTPHALMQLPGGIFHSMCERSGEYASLSAAAALASKQKSL</sequence>
<dbReference type="InterPro" id="IPR050173">
    <property type="entry name" value="ABC_transporter_C-like"/>
</dbReference>
<dbReference type="InterPro" id="IPR017871">
    <property type="entry name" value="ABC_transporter-like_CS"/>
</dbReference>
<feature type="region of interest" description="Disordered" evidence="9">
    <location>
        <begin position="153"/>
        <end position="186"/>
    </location>
</feature>
<name>A0A9W8HY45_9FUNG</name>
<evidence type="ECO:0000256" key="9">
    <source>
        <dbReference type="SAM" id="MobiDB-lite"/>
    </source>
</evidence>
<dbReference type="CDD" id="cd03244">
    <property type="entry name" value="ABCC_MRP_domain2"/>
    <property type="match status" value="1"/>
</dbReference>
<feature type="compositionally biased region" description="Basic and acidic residues" evidence="9">
    <location>
        <begin position="1226"/>
        <end position="1240"/>
    </location>
</feature>
<gene>
    <name evidence="14" type="ORF">H4R20_001048</name>
</gene>
<evidence type="ECO:0000256" key="7">
    <source>
        <dbReference type="ARBA" id="ARBA00022989"/>
    </source>
</evidence>
<dbReference type="Pfam" id="PF00005">
    <property type="entry name" value="ABC_tran"/>
    <property type="match status" value="2"/>
</dbReference>
<dbReference type="SUPFAM" id="SSF90123">
    <property type="entry name" value="ABC transporter transmembrane region"/>
    <property type="match status" value="2"/>
</dbReference>
<dbReference type="InterPro" id="IPR003593">
    <property type="entry name" value="AAA+_ATPase"/>
</dbReference>
<dbReference type="GO" id="GO:0005524">
    <property type="term" value="F:ATP binding"/>
    <property type="evidence" value="ECO:0007669"/>
    <property type="project" value="UniProtKB-KW"/>
</dbReference>
<dbReference type="PROSITE" id="PS50929">
    <property type="entry name" value="ABC_TM1F"/>
    <property type="match status" value="2"/>
</dbReference>
<keyword evidence="8 10" id="KW-0472">Membrane</keyword>
<evidence type="ECO:0000313" key="15">
    <source>
        <dbReference type="Proteomes" id="UP001140094"/>
    </source>
</evidence>
<feature type="transmembrane region" description="Helical" evidence="10">
    <location>
        <begin position="807"/>
        <end position="830"/>
    </location>
</feature>
<feature type="region of interest" description="Disordered" evidence="9">
    <location>
        <begin position="652"/>
        <end position="680"/>
    </location>
</feature>
<feature type="transmembrane region" description="Helical" evidence="10">
    <location>
        <begin position="377"/>
        <end position="398"/>
    </location>
</feature>
<dbReference type="InterPro" id="IPR027417">
    <property type="entry name" value="P-loop_NTPase"/>
</dbReference>
<feature type="domain" description="ABC transporter" evidence="12">
    <location>
        <begin position="1655"/>
        <end position="1907"/>
    </location>
</feature>
<keyword evidence="2" id="KW-0813">Transport</keyword>
<dbReference type="EMBL" id="JANBUO010000072">
    <property type="protein sequence ID" value="KAJ2808002.1"/>
    <property type="molecule type" value="Genomic_DNA"/>
</dbReference>
<evidence type="ECO:0000256" key="5">
    <source>
        <dbReference type="ARBA" id="ARBA00022741"/>
    </source>
</evidence>
<evidence type="ECO:0000256" key="10">
    <source>
        <dbReference type="SAM" id="Phobius"/>
    </source>
</evidence>
<feature type="region of interest" description="Disordered" evidence="9">
    <location>
        <begin position="918"/>
        <end position="954"/>
    </location>
</feature>
<evidence type="ECO:0000256" key="8">
    <source>
        <dbReference type="ARBA" id="ARBA00023136"/>
    </source>
</evidence>
<dbReference type="Pfam" id="PF00664">
    <property type="entry name" value="ABC_membrane"/>
    <property type="match status" value="2"/>
</dbReference>
<feature type="compositionally biased region" description="Acidic residues" evidence="9">
    <location>
        <begin position="657"/>
        <end position="676"/>
    </location>
</feature>
<dbReference type="OrthoDB" id="6500128at2759"/>
<keyword evidence="4" id="KW-0677">Repeat</keyword>
<evidence type="ECO:0000259" key="12">
    <source>
        <dbReference type="PROSITE" id="PS50893"/>
    </source>
</evidence>
<comment type="subcellular location">
    <subcellularLocation>
        <location evidence="1">Membrane</location>
        <topology evidence="1">Multi-pass membrane protein</topology>
    </subcellularLocation>
</comment>
<evidence type="ECO:0000256" key="3">
    <source>
        <dbReference type="ARBA" id="ARBA00022692"/>
    </source>
</evidence>
<reference evidence="14" key="1">
    <citation type="submission" date="2022-07" db="EMBL/GenBank/DDBJ databases">
        <title>Phylogenomic reconstructions and comparative analyses of Kickxellomycotina fungi.</title>
        <authorList>
            <person name="Reynolds N.K."/>
            <person name="Stajich J.E."/>
            <person name="Barry K."/>
            <person name="Grigoriev I.V."/>
            <person name="Crous P."/>
            <person name="Smith M.E."/>
        </authorList>
    </citation>
    <scope>NUCLEOTIDE SEQUENCE</scope>
    <source>
        <strain evidence="14">NRRL 1565</strain>
    </source>
</reference>
<keyword evidence="5" id="KW-0547">Nucleotide-binding</keyword>
<feature type="transmembrane region" description="Helical" evidence="10">
    <location>
        <begin position="1374"/>
        <end position="1397"/>
    </location>
</feature>
<evidence type="ECO:0000256" key="2">
    <source>
        <dbReference type="ARBA" id="ARBA00022448"/>
    </source>
</evidence>
<dbReference type="InterPro" id="IPR036640">
    <property type="entry name" value="ABC1_TM_sf"/>
</dbReference>
<feature type="transmembrane region" description="Helical" evidence="10">
    <location>
        <begin position="311"/>
        <end position="333"/>
    </location>
</feature>
<dbReference type="Proteomes" id="UP001140094">
    <property type="component" value="Unassembled WGS sequence"/>
</dbReference>
<feature type="region of interest" description="Disordered" evidence="9">
    <location>
        <begin position="107"/>
        <end position="131"/>
    </location>
</feature>
<feature type="transmembrane region" description="Helical" evidence="10">
    <location>
        <begin position="1588"/>
        <end position="1609"/>
    </location>
</feature>
<dbReference type="CDD" id="cd18604">
    <property type="entry name" value="ABC_6TM_VMR1_D2_like"/>
    <property type="match status" value="1"/>
</dbReference>
<keyword evidence="6" id="KW-0067">ATP-binding</keyword>
<feature type="signal peptide" evidence="11">
    <location>
        <begin position="1"/>
        <end position="20"/>
    </location>
</feature>
<dbReference type="InterPro" id="IPR003439">
    <property type="entry name" value="ABC_transporter-like_ATP-bd"/>
</dbReference>
<dbReference type="PANTHER" id="PTHR24223:SF353">
    <property type="entry name" value="ABC TRANSPORTER ATP-BINDING PROTEIN_PERMEASE VMR1-RELATED"/>
    <property type="match status" value="1"/>
</dbReference>
<keyword evidence="11" id="KW-0732">Signal</keyword>
<accession>A0A9W8HY45</accession>
<evidence type="ECO:0000256" key="11">
    <source>
        <dbReference type="SAM" id="SignalP"/>
    </source>
</evidence>
<feature type="transmembrane region" description="Helical" evidence="10">
    <location>
        <begin position="418"/>
        <end position="440"/>
    </location>
</feature>
<evidence type="ECO:0000313" key="14">
    <source>
        <dbReference type="EMBL" id="KAJ2808002.1"/>
    </source>
</evidence>
<feature type="transmembrane region" description="Helical" evidence="10">
    <location>
        <begin position="1560"/>
        <end position="1581"/>
    </location>
</feature>
<dbReference type="Gene3D" id="1.20.1560.10">
    <property type="entry name" value="ABC transporter type 1, transmembrane domain"/>
    <property type="match status" value="2"/>
</dbReference>
<evidence type="ECO:0000256" key="4">
    <source>
        <dbReference type="ARBA" id="ARBA00022737"/>
    </source>
</evidence>
<evidence type="ECO:0000256" key="6">
    <source>
        <dbReference type="ARBA" id="ARBA00022840"/>
    </source>
</evidence>
<feature type="compositionally biased region" description="Polar residues" evidence="9">
    <location>
        <begin position="930"/>
        <end position="954"/>
    </location>
</feature>
<organism evidence="14 15">
    <name type="scientific">Coemansia guatemalensis</name>
    <dbReference type="NCBI Taxonomy" id="2761395"/>
    <lineage>
        <taxon>Eukaryota</taxon>
        <taxon>Fungi</taxon>
        <taxon>Fungi incertae sedis</taxon>
        <taxon>Zoopagomycota</taxon>
        <taxon>Kickxellomycotina</taxon>
        <taxon>Kickxellomycetes</taxon>
        <taxon>Kickxellales</taxon>
        <taxon>Kickxellaceae</taxon>
        <taxon>Coemansia</taxon>
    </lineage>
</organism>
<evidence type="ECO:0000256" key="1">
    <source>
        <dbReference type="ARBA" id="ARBA00004141"/>
    </source>
</evidence>
<feature type="compositionally biased region" description="Acidic residues" evidence="9">
    <location>
        <begin position="1214"/>
        <end position="1225"/>
    </location>
</feature>
<feature type="chain" id="PRO_5040973981" description="P-loop containing nucleoside triphosphate hydrolase protein" evidence="11">
    <location>
        <begin position="21"/>
        <end position="1928"/>
    </location>
</feature>
<feature type="region of interest" description="Disordered" evidence="9">
    <location>
        <begin position="457"/>
        <end position="489"/>
    </location>
</feature>
<feature type="transmembrane region" description="Helical" evidence="10">
    <location>
        <begin position="259"/>
        <end position="277"/>
    </location>
</feature>
<keyword evidence="7 10" id="KW-1133">Transmembrane helix</keyword>
<dbReference type="CDD" id="cd03250">
    <property type="entry name" value="ABCC_MRP_domain1"/>
    <property type="match status" value="1"/>
</dbReference>
<feature type="transmembrane region" description="Helical" evidence="10">
    <location>
        <begin position="1448"/>
        <end position="1469"/>
    </location>
</feature>
<feature type="transmembrane region" description="Helical" evidence="10">
    <location>
        <begin position="1515"/>
        <end position="1536"/>
    </location>
</feature>
<dbReference type="CDD" id="cd18596">
    <property type="entry name" value="ABC_6TM_VMR1_D1_like"/>
    <property type="match status" value="1"/>
</dbReference>
<feature type="transmembrane region" description="Helical" evidence="10">
    <location>
        <begin position="345"/>
        <end position="365"/>
    </location>
</feature>
<feature type="compositionally biased region" description="Polar residues" evidence="9">
    <location>
        <begin position="480"/>
        <end position="489"/>
    </location>
</feature>
<feature type="region of interest" description="Disordered" evidence="9">
    <location>
        <begin position="1207"/>
        <end position="1240"/>
    </location>
</feature>
<feature type="transmembrane region" description="Helical" evidence="10">
    <location>
        <begin position="721"/>
        <end position="744"/>
    </location>
</feature>
<dbReference type="PROSITE" id="PS00211">
    <property type="entry name" value="ABC_TRANSPORTER_1"/>
    <property type="match status" value="2"/>
</dbReference>
<keyword evidence="15" id="KW-1185">Reference proteome</keyword>
<feature type="compositionally biased region" description="Polar residues" evidence="9">
    <location>
        <begin position="116"/>
        <end position="127"/>
    </location>
</feature>
<dbReference type="GO" id="GO:0000329">
    <property type="term" value="C:fungal-type vacuole membrane"/>
    <property type="evidence" value="ECO:0007669"/>
    <property type="project" value="TreeGrafter"/>
</dbReference>